<feature type="compositionally biased region" description="Basic and acidic residues" evidence="14">
    <location>
        <begin position="1"/>
        <end position="14"/>
    </location>
</feature>
<keyword evidence="15" id="KW-0966">Cell projection</keyword>
<dbReference type="STRING" id="1903952.BIT28_02045"/>
<evidence type="ECO:0000256" key="4">
    <source>
        <dbReference type="ARBA" id="ARBA00022448"/>
    </source>
</evidence>
<feature type="transmembrane region" description="Helical" evidence="13">
    <location>
        <begin position="92"/>
        <end position="116"/>
    </location>
</feature>
<organism evidence="15 16">
    <name type="scientific">Photobacterium proteolyticum</name>
    <dbReference type="NCBI Taxonomy" id="1903952"/>
    <lineage>
        <taxon>Bacteria</taxon>
        <taxon>Pseudomonadati</taxon>
        <taxon>Pseudomonadota</taxon>
        <taxon>Gammaproteobacteria</taxon>
        <taxon>Vibrionales</taxon>
        <taxon>Vibrionaceae</taxon>
        <taxon>Photobacterium</taxon>
    </lineage>
</organism>
<evidence type="ECO:0000256" key="11">
    <source>
        <dbReference type="ARBA" id="ARBA00023225"/>
    </source>
</evidence>
<dbReference type="InterPro" id="IPR006135">
    <property type="entry name" value="T3SS_substrate_exporter"/>
</dbReference>
<comment type="function">
    <text evidence="12 13">Required for formation of the rod structure in the basal body of the flagellar apparatus. Together with FliI and FliH, may constitute the export apparatus of flagellin.</text>
</comment>
<accession>A0A1Q9GVN9</accession>
<sequence>MSDNSAQDKTEKASPQKVKKARQEGQIPRAKDFTTAVIFLIVALFFYTQLDSIWQSITGVFTFNMSITRADLANPWQAIEHLGNSLAIIIELLLPLFLVILVATIGSSLVLGGWIFHPASVMPKLSKISPISGMKRIISTRSLVELVKSSLKVVVILSLLYYYLDNNLAQLLGMQSLPLKQGVVMIMRILFEGVLLMGIALLLFGLVDIPYQRWEHLRQLKMSKQELKEEYKNNEGRPEVKQRIRQIQQQFARRKIEKTVPQADVVIVNPTHYAVAIKYDPSLSDAPFVVAKGIDETAQHIQRIARESQVEILSSPPLTRAIYHTTQLEQAVPSQLYTAVAHVLTYVLQLKSFRKGQGEQPPPLPSFAIPKHLQH</sequence>
<evidence type="ECO:0000256" key="7">
    <source>
        <dbReference type="ARBA" id="ARBA00022795"/>
    </source>
</evidence>
<dbReference type="PANTHER" id="PTHR30531">
    <property type="entry name" value="FLAGELLAR BIOSYNTHETIC PROTEIN FLHB"/>
    <property type="match status" value="1"/>
</dbReference>
<comment type="similarity">
    <text evidence="2 13">Belongs to the type III secretion exporter family.</text>
</comment>
<dbReference type="PRINTS" id="PR00950">
    <property type="entry name" value="TYPE3IMSPROT"/>
</dbReference>
<dbReference type="NCBIfam" id="TIGR00328">
    <property type="entry name" value="flhB"/>
    <property type="match status" value="1"/>
</dbReference>
<keyword evidence="4 13" id="KW-0813">Transport</keyword>
<feature type="transmembrane region" description="Helical" evidence="13">
    <location>
        <begin position="143"/>
        <end position="164"/>
    </location>
</feature>
<keyword evidence="11 13" id="KW-1006">Bacterial flagellum protein export</keyword>
<evidence type="ECO:0000256" key="9">
    <source>
        <dbReference type="ARBA" id="ARBA00022989"/>
    </source>
</evidence>
<dbReference type="SUPFAM" id="SSF160544">
    <property type="entry name" value="EscU C-terminal domain-like"/>
    <property type="match status" value="1"/>
</dbReference>
<keyword evidence="15" id="KW-0282">Flagellum</keyword>
<keyword evidence="9 13" id="KW-1133">Transmembrane helix</keyword>
<dbReference type="EMBL" id="MJIL01000051">
    <property type="protein sequence ID" value="OLQ79143.1"/>
    <property type="molecule type" value="Genomic_DNA"/>
</dbReference>
<dbReference type="GO" id="GO:0044780">
    <property type="term" value="P:bacterial-type flagellum assembly"/>
    <property type="evidence" value="ECO:0007669"/>
    <property type="project" value="InterPro"/>
</dbReference>
<keyword evidence="15" id="KW-0969">Cilium</keyword>
<evidence type="ECO:0000256" key="6">
    <source>
        <dbReference type="ARBA" id="ARBA00022692"/>
    </source>
</evidence>
<dbReference type="Pfam" id="PF01312">
    <property type="entry name" value="Bac_export_2"/>
    <property type="match status" value="1"/>
</dbReference>
<proteinExistence type="inferred from homology"/>
<keyword evidence="8 13" id="KW-0653">Protein transport</keyword>
<dbReference type="Gene3D" id="3.40.1690.10">
    <property type="entry name" value="secretion proteins EscU"/>
    <property type="match status" value="1"/>
</dbReference>
<dbReference type="InterPro" id="IPR029025">
    <property type="entry name" value="T3SS_substrate_exporter_C"/>
</dbReference>
<protein>
    <recommendedName>
        <fullName evidence="3 13">Flagellar biosynthetic protein FlhB</fullName>
    </recommendedName>
</protein>
<keyword evidence="16" id="KW-1185">Reference proteome</keyword>
<gene>
    <name evidence="13" type="primary">flhB</name>
    <name evidence="15" type="ORF">BIT28_02045</name>
</gene>
<evidence type="ECO:0000256" key="2">
    <source>
        <dbReference type="ARBA" id="ARBA00010690"/>
    </source>
</evidence>
<feature type="region of interest" description="Disordered" evidence="14">
    <location>
        <begin position="355"/>
        <end position="375"/>
    </location>
</feature>
<evidence type="ECO:0000256" key="3">
    <source>
        <dbReference type="ARBA" id="ARBA00021622"/>
    </source>
</evidence>
<dbReference type="GO" id="GO:0009306">
    <property type="term" value="P:protein secretion"/>
    <property type="evidence" value="ECO:0007669"/>
    <property type="project" value="InterPro"/>
</dbReference>
<evidence type="ECO:0000313" key="15">
    <source>
        <dbReference type="EMBL" id="OLQ79143.1"/>
    </source>
</evidence>
<evidence type="ECO:0000256" key="1">
    <source>
        <dbReference type="ARBA" id="ARBA00004651"/>
    </source>
</evidence>
<keyword evidence="10 13" id="KW-0472">Membrane</keyword>
<feature type="region of interest" description="Disordered" evidence="14">
    <location>
        <begin position="1"/>
        <end position="25"/>
    </location>
</feature>
<evidence type="ECO:0000256" key="12">
    <source>
        <dbReference type="ARBA" id="ARBA00025078"/>
    </source>
</evidence>
<feature type="transmembrane region" description="Helical" evidence="13">
    <location>
        <begin position="184"/>
        <end position="211"/>
    </location>
</feature>
<keyword evidence="7 13" id="KW-1005">Bacterial flagellum biogenesis</keyword>
<keyword evidence="6 13" id="KW-0812">Transmembrane</keyword>
<dbReference type="Gene3D" id="6.10.250.2080">
    <property type="match status" value="1"/>
</dbReference>
<reference evidence="15 16" key="1">
    <citation type="submission" date="2016-09" db="EMBL/GenBank/DDBJ databases">
        <title>Photobacterium proteolyticum sp. nov. a protease producing bacterium isolated from ocean sediments of Laizhou Bay.</title>
        <authorList>
            <person name="Li Y."/>
        </authorList>
    </citation>
    <scope>NUCLEOTIDE SEQUENCE [LARGE SCALE GENOMIC DNA]</scope>
    <source>
        <strain evidence="15 16">13-12</strain>
    </source>
</reference>
<dbReference type="Proteomes" id="UP000186905">
    <property type="component" value="Unassembled WGS sequence"/>
</dbReference>
<dbReference type="GO" id="GO:0005886">
    <property type="term" value="C:plasma membrane"/>
    <property type="evidence" value="ECO:0007669"/>
    <property type="project" value="UniProtKB-SubCell"/>
</dbReference>
<evidence type="ECO:0000256" key="13">
    <source>
        <dbReference type="RuleBase" id="RU364091"/>
    </source>
</evidence>
<evidence type="ECO:0000313" key="16">
    <source>
        <dbReference type="Proteomes" id="UP000186905"/>
    </source>
</evidence>
<evidence type="ECO:0000256" key="5">
    <source>
        <dbReference type="ARBA" id="ARBA00022475"/>
    </source>
</evidence>
<evidence type="ECO:0000256" key="10">
    <source>
        <dbReference type="ARBA" id="ARBA00023136"/>
    </source>
</evidence>
<name>A0A1Q9GVN9_9GAMM</name>
<comment type="caution">
    <text evidence="15">The sequence shown here is derived from an EMBL/GenBank/DDBJ whole genome shotgun (WGS) entry which is preliminary data.</text>
</comment>
<keyword evidence="5 13" id="KW-1003">Cell membrane</keyword>
<dbReference type="InterPro" id="IPR006136">
    <property type="entry name" value="FlhB"/>
</dbReference>
<dbReference type="RefSeq" id="WP_075762812.1">
    <property type="nucleotide sequence ID" value="NZ_MJIL01000051.1"/>
</dbReference>
<evidence type="ECO:0000256" key="8">
    <source>
        <dbReference type="ARBA" id="ARBA00022927"/>
    </source>
</evidence>
<feature type="transmembrane region" description="Helical" evidence="13">
    <location>
        <begin position="33"/>
        <end position="50"/>
    </location>
</feature>
<dbReference type="PANTHER" id="PTHR30531:SF12">
    <property type="entry name" value="FLAGELLAR BIOSYNTHETIC PROTEIN FLHB"/>
    <property type="match status" value="1"/>
</dbReference>
<dbReference type="OrthoDB" id="9807950at2"/>
<comment type="subcellular location">
    <subcellularLocation>
        <location evidence="1">Cell membrane</location>
        <topology evidence="1">Multi-pass membrane protein</topology>
    </subcellularLocation>
</comment>
<dbReference type="AlphaFoldDB" id="A0A1Q9GVN9"/>
<evidence type="ECO:0000256" key="14">
    <source>
        <dbReference type="SAM" id="MobiDB-lite"/>
    </source>
</evidence>